<feature type="transmembrane region" description="Helical" evidence="6">
    <location>
        <begin position="79"/>
        <end position="99"/>
    </location>
</feature>
<feature type="transmembrane region" description="Helical" evidence="6">
    <location>
        <begin position="164"/>
        <end position="185"/>
    </location>
</feature>
<evidence type="ECO:0000256" key="4">
    <source>
        <dbReference type="ARBA" id="ARBA00023136"/>
    </source>
</evidence>
<feature type="transmembrane region" description="Helical" evidence="6">
    <location>
        <begin position="34"/>
        <end position="59"/>
    </location>
</feature>
<evidence type="ECO:0000313" key="8">
    <source>
        <dbReference type="EMBL" id="ORX40815.1"/>
    </source>
</evidence>
<dbReference type="EMBL" id="NBSH01000001">
    <property type="protein sequence ID" value="ORX40815.1"/>
    <property type="molecule type" value="Genomic_DNA"/>
</dbReference>
<feature type="transmembrane region" description="Helical" evidence="6">
    <location>
        <begin position="130"/>
        <end position="152"/>
    </location>
</feature>
<name>A0A1Y1UUF0_9TREE</name>
<feature type="transmembrane region" description="Helical" evidence="6">
    <location>
        <begin position="325"/>
        <end position="343"/>
    </location>
</feature>
<keyword evidence="9" id="KW-1185">Reference proteome</keyword>
<dbReference type="PROSITE" id="PS50850">
    <property type="entry name" value="MFS"/>
    <property type="match status" value="1"/>
</dbReference>
<feature type="transmembrane region" description="Helical" evidence="6">
    <location>
        <begin position="106"/>
        <end position="124"/>
    </location>
</feature>
<feature type="domain" description="Major facilitator superfamily (MFS) profile" evidence="7">
    <location>
        <begin position="41"/>
        <end position="446"/>
    </location>
</feature>
<evidence type="ECO:0000259" key="7">
    <source>
        <dbReference type="PROSITE" id="PS50850"/>
    </source>
</evidence>
<dbReference type="InParanoid" id="A0A1Y1UUF0"/>
<evidence type="ECO:0000256" key="3">
    <source>
        <dbReference type="ARBA" id="ARBA00022989"/>
    </source>
</evidence>
<feature type="transmembrane region" description="Helical" evidence="6">
    <location>
        <begin position="197"/>
        <end position="216"/>
    </location>
</feature>
<evidence type="ECO:0000313" key="9">
    <source>
        <dbReference type="Proteomes" id="UP000193218"/>
    </source>
</evidence>
<dbReference type="GO" id="GO:0035879">
    <property type="term" value="P:plasma membrane lactate transport"/>
    <property type="evidence" value="ECO:0007669"/>
    <property type="project" value="TreeGrafter"/>
</dbReference>
<dbReference type="InterPro" id="IPR036259">
    <property type="entry name" value="MFS_trans_sf"/>
</dbReference>
<dbReference type="STRING" id="4999.A0A1Y1UUF0"/>
<dbReference type="InterPro" id="IPR011701">
    <property type="entry name" value="MFS"/>
</dbReference>
<dbReference type="RefSeq" id="XP_021874494.1">
    <property type="nucleotide sequence ID" value="XM_022014364.1"/>
</dbReference>
<dbReference type="SUPFAM" id="SSF103473">
    <property type="entry name" value="MFS general substrate transporter"/>
    <property type="match status" value="1"/>
</dbReference>
<protein>
    <submittedName>
        <fullName evidence="8">Carboxylic acid transporter</fullName>
    </submittedName>
</protein>
<comment type="caution">
    <text evidence="8">The sequence shown here is derived from an EMBL/GenBank/DDBJ whole genome shotgun (WGS) entry which is preliminary data.</text>
</comment>
<dbReference type="GeneID" id="33556172"/>
<gene>
    <name evidence="8" type="ORF">BD324DRAFT_612178</name>
</gene>
<evidence type="ECO:0000256" key="1">
    <source>
        <dbReference type="ARBA" id="ARBA00004141"/>
    </source>
</evidence>
<dbReference type="OrthoDB" id="5296287at2759"/>
<dbReference type="InterPro" id="IPR020846">
    <property type="entry name" value="MFS_dom"/>
</dbReference>
<dbReference type="FunFam" id="1.20.1250.20:FF:000340">
    <property type="entry name" value="MFS transporter, SHS family, lactate transporter"/>
    <property type="match status" value="1"/>
</dbReference>
<proteinExistence type="predicted"/>
<feature type="compositionally biased region" description="Basic and acidic residues" evidence="5">
    <location>
        <begin position="487"/>
        <end position="496"/>
    </location>
</feature>
<keyword evidence="4 6" id="KW-0472">Membrane</keyword>
<dbReference type="AlphaFoldDB" id="A0A1Y1UUF0"/>
<reference evidence="8 9" key="1">
    <citation type="submission" date="2017-03" db="EMBL/GenBank/DDBJ databases">
        <title>Widespread Adenine N6-methylation of Active Genes in Fungi.</title>
        <authorList>
            <consortium name="DOE Joint Genome Institute"/>
            <person name="Mondo S.J."/>
            <person name="Dannebaum R.O."/>
            <person name="Kuo R.C."/>
            <person name="Louie K.B."/>
            <person name="Bewick A.J."/>
            <person name="Labutti K."/>
            <person name="Haridas S."/>
            <person name="Kuo A."/>
            <person name="Salamov A."/>
            <person name="Ahrendt S.R."/>
            <person name="Lau R."/>
            <person name="Bowen B.P."/>
            <person name="Lipzen A."/>
            <person name="Sullivan W."/>
            <person name="Andreopoulos W.B."/>
            <person name="Clum A."/>
            <person name="Lindquist E."/>
            <person name="Daum C."/>
            <person name="Northen T.R."/>
            <person name="Ramamoorthy G."/>
            <person name="Schmitz R.J."/>
            <person name="Gryganskyi A."/>
            <person name="Culley D."/>
            <person name="Magnuson J."/>
            <person name="James T.Y."/>
            <person name="O'Malley M.A."/>
            <person name="Stajich J.E."/>
            <person name="Spatafora J.W."/>
            <person name="Visel A."/>
            <person name="Grigoriev I.V."/>
        </authorList>
    </citation>
    <scope>NUCLEOTIDE SEQUENCE [LARGE SCALE GENOMIC DNA]</scope>
    <source>
        <strain evidence="8 9">NRRL Y-17943</strain>
    </source>
</reference>
<feature type="region of interest" description="Disordered" evidence="5">
    <location>
        <begin position="467"/>
        <end position="496"/>
    </location>
</feature>
<dbReference type="CDD" id="cd17316">
    <property type="entry name" value="MFS_SV2_like"/>
    <property type="match status" value="1"/>
</dbReference>
<comment type="subcellular location">
    <subcellularLocation>
        <location evidence="1">Membrane</location>
        <topology evidence="1">Multi-pass membrane protein</topology>
    </subcellularLocation>
</comment>
<dbReference type="GO" id="GO:0005886">
    <property type="term" value="C:plasma membrane"/>
    <property type="evidence" value="ECO:0007669"/>
    <property type="project" value="TreeGrafter"/>
</dbReference>
<accession>A0A1Y1UUF0</accession>
<evidence type="ECO:0000256" key="6">
    <source>
        <dbReference type="SAM" id="Phobius"/>
    </source>
</evidence>
<organism evidence="8 9">
    <name type="scientific">Kockovaella imperatae</name>
    <dbReference type="NCBI Taxonomy" id="4999"/>
    <lineage>
        <taxon>Eukaryota</taxon>
        <taxon>Fungi</taxon>
        <taxon>Dikarya</taxon>
        <taxon>Basidiomycota</taxon>
        <taxon>Agaricomycotina</taxon>
        <taxon>Tremellomycetes</taxon>
        <taxon>Tremellales</taxon>
        <taxon>Cuniculitremaceae</taxon>
        <taxon>Kockovaella</taxon>
    </lineage>
</organism>
<feature type="transmembrane region" description="Helical" evidence="6">
    <location>
        <begin position="419"/>
        <end position="442"/>
    </location>
</feature>
<evidence type="ECO:0000256" key="5">
    <source>
        <dbReference type="SAM" id="MobiDB-lite"/>
    </source>
</evidence>
<dbReference type="PANTHER" id="PTHR23508:SF10">
    <property type="entry name" value="CARBOXYLIC ACID TRANSPORTER PROTEIN HOMOLOG"/>
    <property type="match status" value="1"/>
</dbReference>
<evidence type="ECO:0000256" key="2">
    <source>
        <dbReference type="ARBA" id="ARBA00022692"/>
    </source>
</evidence>
<dbReference type="Pfam" id="PF07690">
    <property type="entry name" value="MFS_1"/>
    <property type="match status" value="1"/>
</dbReference>
<sequence>MASITSTVWASLPRLPAKSERVIQRNPIKLIRSLTWLQFAFFFSGWFAWVCDAIDFFAVTLSAARLAPYFHKTLSTVTLSITLTLLFRPLGAFIFGMLSDRYGRKWPLVANLIIISALSLATGFCKTFSAFLACRSLFGIGMGGIWGLAVSMALENMPVDARGLFSGFLQLGYPVGYLIIAAVNLNSRVAKETGWRPLFYTGAAFSLTGAIIRLLLPESQYFLERQAARQREGDQTATSKKSVQFIRETWKMLKTHWARCIFAIVLMTGFNFYSHGSQDLYPAYLTNDKGLTSHQATVATIIGNCGAITGCTIGGYVSQYLGRRITMICFCLFCCAMLPLWLLPSSFSGLAAGAFLVQAGVQGAYGVVPVYLSEISPVAFRAMWPGVAYQIGNMVSSASAQIEATAGAKLKDPKTGKPAYGRVSAILVGVAAGVVILCCLFGDESHSAHFERGRAAFEKDGGLDVVDDGQAAKTYPESTQGDEEKAEDIQRDHLRA</sequence>
<dbReference type="Gene3D" id="1.20.1250.20">
    <property type="entry name" value="MFS general substrate transporter like domains"/>
    <property type="match status" value="2"/>
</dbReference>
<dbReference type="PANTHER" id="PTHR23508">
    <property type="entry name" value="CARBOXYLIC ACID TRANSPORTER PROTEIN HOMOLOG"/>
    <property type="match status" value="1"/>
</dbReference>
<feature type="transmembrane region" description="Helical" evidence="6">
    <location>
        <begin position="257"/>
        <end position="276"/>
    </location>
</feature>
<dbReference type="GO" id="GO:0015355">
    <property type="term" value="F:secondary active monocarboxylate transmembrane transporter activity"/>
    <property type="evidence" value="ECO:0007669"/>
    <property type="project" value="TreeGrafter"/>
</dbReference>
<keyword evidence="3 6" id="KW-1133">Transmembrane helix</keyword>
<dbReference type="Proteomes" id="UP000193218">
    <property type="component" value="Unassembled WGS sequence"/>
</dbReference>
<keyword evidence="2 6" id="KW-0812">Transmembrane</keyword>
<feature type="transmembrane region" description="Helical" evidence="6">
    <location>
        <begin position="296"/>
        <end position="318"/>
    </location>
</feature>